<comment type="pathway">
    <text evidence="3 12">Glycolipid biosynthesis; lipid IV(A) biosynthesis; lipid IV(A) from (3R)-3-hydroxytetradecanoyl-[acyl-carrier-protein] and UDP-N-acetyl-alpha-D-glucosamine: step 2/6.</text>
</comment>
<dbReference type="Pfam" id="PF03331">
    <property type="entry name" value="LpxC"/>
    <property type="match status" value="1"/>
</dbReference>
<comment type="similarity">
    <text evidence="12">Belongs to the LpxC family.</text>
</comment>
<evidence type="ECO:0000313" key="14">
    <source>
        <dbReference type="Proteomes" id="UP000228948"/>
    </source>
</evidence>
<keyword evidence="8 12" id="KW-0378">Hydrolase</keyword>
<evidence type="ECO:0000256" key="3">
    <source>
        <dbReference type="ARBA" id="ARBA00005002"/>
    </source>
</evidence>
<feature type="binding site" evidence="12">
    <location>
        <position position="235"/>
    </location>
    <ligand>
        <name>Zn(2+)</name>
        <dbReference type="ChEBI" id="CHEBI:29105"/>
    </ligand>
</feature>
<dbReference type="SUPFAM" id="SSF54211">
    <property type="entry name" value="Ribosomal protein S5 domain 2-like"/>
    <property type="match status" value="2"/>
</dbReference>
<proteinExistence type="inferred from homology"/>
<comment type="catalytic activity">
    <reaction evidence="11 12">
        <text>a UDP-3-O-[(3R)-3-hydroxyacyl]-N-acetyl-alpha-D-glucosamine + H2O = a UDP-3-O-[(3R)-3-hydroxyacyl]-alpha-D-glucosamine + acetate</text>
        <dbReference type="Rhea" id="RHEA:67816"/>
        <dbReference type="ChEBI" id="CHEBI:15377"/>
        <dbReference type="ChEBI" id="CHEBI:30089"/>
        <dbReference type="ChEBI" id="CHEBI:137740"/>
        <dbReference type="ChEBI" id="CHEBI:173225"/>
        <dbReference type="EC" id="3.5.1.108"/>
    </reaction>
</comment>
<gene>
    <name evidence="12" type="primary">lpxC</name>
    <name evidence="13" type="ORF">BG454_09015</name>
</gene>
<evidence type="ECO:0000256" key="10">
    <source>
        <dbReference type="ARBA" id="ARBA00023098"/>
    </source>
</evidence>
<feature type="binding site" evidence="12">
    <location>
        <position position="239"/>
    </location>
    <ligand>
        <name>Zn(2+)</name>
        <dbReference type="ChEBI" id="CHEBI:29105"/>
    </ligand>
</feature>
<dbReference type="InterPro" id="IPR004463">
    <property type="entry name" value="UDP-acyl_GlcNac_deAcase"/>
</dbReference>
<evidence type="ECO:0000256" key="9">
    <source>
        <dbReference type="ARBA" id="ARBA00022833"/>
    </source>
</evidence>
<evidence type="ECO:0000256" key="2">
    <source>
        <dbReference type="ARBA" id="ARBA00002923"/>
    </source>
</evidence>
<dbReference type="InterPro" id="IPR020568">
    <property type="entry name" value="Ribosomal_Su5_D2-typ_SF"/>
</dbReference>
<dbReference type="PANTHER" id="PTHR33694">
    <property type="entry name" value="UDP-3-O-ACYL-N-ACETYLGLUCOSAMINE DEACETYLASE 1, MITOCHONDRIAL-RELATED"/>
    <property type="match status" value="1"/>
</dbReference>
<dbReference type="HAMAP" id="MF_00388">
    <property type="entry name" value="LpxC"/>
    <property type="match status" value="1"/>
</dbReference>
<dbReference type="Gene3D" id="3.30.1700.10">
    <property type="entry name" value="lpxc deacetylase, domain 2"/>
    <property type="match status" value="1"/>
</dbReference>
<dbReference type="EMBL" id="CP024899">
    <property type="protein sequence ID" value="ATX65948.1"/>
    <property type="molecule type" value="Genomic_DNA"/>
</dbReference>
<evidence type="ECO:0000256" key="7">
    <source>
        <dbReference type="ARBA" id="ARBA00022723"/>
    </source>
</evidence>
<keyword evidence="6 12" id="KW-0441">Lipid A biosynthesis</keyword>
<dbReference type="STRING" id="441209.GCA_001870665_01578"/>
<organism evidence="13 14">
    <name type="scientific">Roseinatronobacter bogoriensis subsp. barguzinensis</name>
    <dbReference type="NCBI Taxonomy" id="441209"/>
    <lineage>
        <taxon>Bacteria</taxon>
        <taxon>Pseudomonadati</taxon>
        <taxon>Pseudomonadota</taxon>
        <taxon>Alphaproteobacteria</taxon>
        <taxon>Rhodobacterales</taxon>
        <taxon>Paracoccaceae</taxon>
        <taxon>Roseinatronobacter</taxon>
    </lineage>
</organism>
<evidence type="ECO:0000256" key="1">
    <source>
        <dbReference type="ARBA" id="ARBA00001947"/>
    </source>
</evidence>
<dbReference type="InterPro" id="IPR011334">
    <property type="entry name" value="UDP-acyl_GlcNac_deAcase_C"/>
</dbReference>
<dbReference type="GO" id="GO:0009245">
    <property type="term" value="P:lipid A biosynthetic process"/>
    <property type="evidence" value="ECO:0007669"/>
    <property type="project" value="UniProtKB-UniRule"/>
</dbReference>
<dbReference type="PANTHER" id="PTHR33694:SF1">
    <property type="entry name" value="UDP-3-O-ACYL-N-ACETYLGLUCOSAMINE DEACETYLASE 1, MITOCHONDRIAL-RELATED"/>
    <property type="match status" value="1"/>
</dbReference>
<evidence type="ECO:0000256" key="8">
    <source>
        <dbReference type="ARBA" id="ARBA00022801"/>
    </source>
</evidence>
<dbReference type="GO" id="GO:0046872">
    <property type="term" value="F:metal ion binding"/>
    <property type="evidence" value="ECO:0007669"/>
    <property type="project" value="UniProtKB-KW"/>
</dbReference>
<keyword evidence="7 12" id="KW-0479">Metal-binding</keyword>
<sequence>MQNTIRSDRQVIGTGLHSGMPVCLRLRPAAADTGLQFHRVDRAKHERVVQVSPDSWVEASLCTVLENSAGVRVSTVEHLLAALHGCGIHNAIIEIDGPEVPILDGSASPFVRLILDAGIKPLDAPLQAVRVLKPVSVEKDGASVRLLPSERLEIDFRIDFTDPAIGQQHKNLNMRNGTFLRELSDCRTFCMRQDVELMQQHGLALGGSLDNAVVFHDGEVLSPGGLRRPDEPVRHKILDAMGDLYVAGYPLIGRYEGVRAGHALTGRALQALFSSTENYELITCNPAICGSLPGLGLSIDEMRLSA</sequence>
<dbReference type="InterPro" id="IPR015870">
    <property type="entry name" value="UDP-acyl_N-AcGlcN_deAcase_N"/>
</dbReference>
<dbReference type="RefSeq" id="WP_071480480.1">
    <property type="nucleotide sequence ID" value="NZ_CP024899.1"/>
</dbReference>
<dbReference type="OrthoDB" id="9802746at2"/>
<dbReference type="AlphaFoldDB" id="A0A2K8KGM6"/>
<keyword evidence="14" id="KW-1185">Reference proteome</keyword>
<feature type="active site" description="Proton donor" evidence="12">
    <location>
        <position position="262"/>
    </location>
</feature>
<keyword evidence="10 12" id="KW-0443">Lipid metabolism</keyword>
<protein>
    <recommendedName>
        <fullName evidence="4 12">UDP-3-O-acyl-N-acetylglucosamine deacetylase</fullName>
        <shortName evidence="12">UDP-3-O-acyl-GlcNAc deacetylase</shortName>
        <ecNumber evidence="4 12">3.5.1.108</ecNumber>
    </recommendedName>
    <alternativeName>
        <fullName evidence="12">UDP-3-O-[R-3-hydroxymyristoyl]-N-acetylglucosamine deacetylase</fullName>
    </alternativeName>
</protein>
<reference evidence="13 14" key="1">
    <citation type="submission" date="2017-11" db="EMBL/GenBank/DDBJ databases">
        <title>Revised Sequence and Annotation of the Rhodobaca barguzinensis strain alga05 Genome.</title>
        <authorList>
            <person name="Kopejtka K."/>
            <person name="Tomasch J.M."/>
            <person name="Bunk B."/>
            <person name="Koblizek M."/>
        </authorList>
    </citation>
    <scope>NUCLEOTIDE SEQUENCE [LARGE SCALE GENOMIC DNA]</scope>
    <source>
        <strain evidence="14">alga05</strain>
    </source>
</reference>
<comment type="cofactor">
    <cofactor evidence="1 12">
        <name>Zn(2+)</name>
        <dbReference type="ChEBI" id="CHEBI:29105"/>
    </cofactor>
</comment>
<evidence type="ECO:0000256" key="12">
    <source>
        <dbReference type="HAMAP-Rule" id="MF_00388"/>
    </source>
</evidence>
<evidence type="ECO:0000313" key="13">
    <source>
        <dbReference type="EMBL" id="ATX65948.1"/>
    </source>
</evidence>
<dbReference type="UniPathway" id="UPA00359">
    <property type="reaction ID" value="UER00478"/>
</dbReference>
<accession>A0A2K8KGM6</accession>
<evidence type="ECO:0000256" key="11">
    <source>
        <dbReference type="ARBA" id="ARBA00024535"/>
    </source>
</evidence>
<dbReference type="GO" id="GO:0016020">
    <property type="term" value="C:membrane"/>
    <property type="evidence" value="ECO:0007669"/>
    <property type="project" value="GOC"/>
</dbReference>
<dbReference type="KEGG" id="rbg:BG454_09015"/>
<feature type="binding site" evidence="12">
    <location>
        <position position="78"/>
    </location>
    <ligand>
        <name>Zn(2+)</name>
        <dbReference type="ChEBI" id="CHEBI:29105"/>
    </ligand>
</feature>
<dbReference type="EC" id="3.5.1.108" evidence="4 12"/>
<keyword evidence="9 12" id="KW-0862">Zinc</keyword>
<evidence type="ECO:0000256" key="4">
    <source>
        <dbReference type="ARBA" id="ARBA00012745"/>
    </source>
</evidence>
<dbReference type="NCBIfam" id="TIGR00325">
    <property type="entry name" value="lpxC"/>
    <property type="match status" value="1"/>
</dbReference>
<dbReference type="Proteomes" id="UP000228948">
    <property type="component" value="Chromosome"/>
</dbReference>
<evidence type="ECO:0000256" key="6">
    <source>
        <dbReference type="ARBA" id="ARBA00022556"/>
    </source>
</evidence>
<evidence type="ECO:0000256" key="5">
    <source>
        <dbReference type="ARBA" id="ARBA00022516"/>
    </source>
</evidence>
<dbReference type="Gene3D" id="3.30.230.20">
    <property type="entry name" value="lpxc deacetylase, domain 1"/>
    <property type="match status" value="1"/>
</dbReference>
<name>A0A2K8KGM6_9RHOB</name>
<dbReference type="GO" id="GO:0103117">
    <property type="term" value="F:UDP-3-O-acyl-N-acetylglucosamine deacetylase activity"/>
    <property type="evidence" value="ECO:0007669"/>
    <property type="project" value="UniProtKB-UniRule"/>
</dbReference>
<comment type="function">
    <text evidence="2 12">Catalyzes the hydrolysis of UDP-3-O-myristoyl-N-acetylglucosamine to form UDP-3-O-myristoylglucosamine and acetate, the committed step in lipid A biosynthesis.</text>
</comment>
<keyword evidence="5 12" id="KW-0444">Lipid biosynthesis</keyword>